<protein>
    <submittedName>
        <fullName evidence="2">Uncharacterized protein</fullName>
    </submittedName>
</protein>
<evidence type="ECO:0000313" key="2">
    <source>
        <dbReference type="EMBL" id="CEM62211.1"/>
    </source>
</evidence>
<keyword evidence="1" id="KW-1133">Transmembrane helix</keyword>
<dbReference type="AlphaFoldDB" id="A0A0B7GZV2"/>
<feature type="transmembrane region" description="Helical" evidence="1">
    <location>
        <begin position="21"/>
        <end position="38"/>
    </location>
</feature>
<gene>
    <name evidence="2" type="ORF">TPHV1_30106</name>
</gene>
<keyword evidence="1" id="KW-0812">Transmembrane</keyword>
<organism evidence="2 3">
    <name type="scientific">Treponema phagedenis</name>
    <dbReference type="NCBI Taxonomy" id="162"/>
    <lineage>
        <taxon>Bacteria</taxon>
        <taxon>Pseudomonadati</taxon>
        <taxon>Spirochaetota</taxon>
        <taxon>Spirochaetia</taxon>
        <taxon>Spirochaetales</taxon>
        <taxon>Treponemataceae</taxon>
        <taxon>Treponema</taxon>
    </lineage>
</organism>
<keyword evidence="3" id="KW-1185">Reference proteome</keyword>
<evidence type="ECO:0000313" key="3">
    <source>
        <dbReference type="Proteomes" id="UP000042527"/>
    </source>
</evidence>
<proteinExistence type="predicted"/>
<evidence type="ECO:0000256" key="1">
    <source>
        <dbReference type="SAM" id="Phobius"/>
    </source>
</evidence>
<keyword evidence="1" id="KW-0472">Membrane</keyword>
<dbReference type="EMBL" id="CDNC01000023">
    <property type="protein sequence ID" value="CEM62211.1"/>
    <property type="molecule type" value="Genomic_DNA"/>
</dbReference>
<reference evidence="3" key="1">
    <citation type="submission" date="2015-01" db="EMBL/GenBank/DDBJ databases">
        <authorList>
            <person name="Manzoor Shahid"/>
            <person name="Zubair Saima"/>
        </authorList>
    </citation>
    <scope>NUCLEOTIDE SEQUENCE [LARGE SCALE GENOMIC DNA]</scope>
    <source>
        <strain evidence="3">V1</strain>
    </source>
</reference>
<sequence length="43" mass="4727">MRARVFAKKLNKELRANINTLPPTVIPAAIIIANSLLIKNTTP</sequence>
<dbReference type="Proteomes" id="UP000042527">
    <property type="component" value="Unassembled WGS sequence"/>
</dbReference>
<accession>A0A0B7GZV2</accession>
<name>A0A0B7GZV2_TREPH</name>